<keyword evidence="5" id="KW-1185">Reference proteome</keyword>
<feature type="domain" description="Fe/B12 periplasmic-binding" evidence="3">
    <location>
        <begin position="50"/>
        <end position="305"/>
    </location>
</feature>
<evidence type="ECO:0000259" key="3">
    <source>
        <dbReference type="PROSITE" id="PS50983"/>
    </source>
</evidence>
<dbReference type="InterPro" id="IPR050902">
    <property type="entry name" value="ABC_Transporter_SBP"/>
</dbReference>
<accession>A0A1H9DBK6</accession>
<dbReference type="STRING" id="867345.SAMN05421693_1174"/>
<proteinExistence type="predicted"/>
<dbReference type="NCBIfam" id="NF038402">
    <property type="entry name" value="TroA_like"/>
    <property type="match status" value="1"/>
</dbReference>
<evidence type="ECO:0000256" key="1">
    <source>
        <dbReference type="ARBA" id="ARBA00022729"/>
    </source>
</evidence>
<dbReference type="AlphaFoldDB" id="A0A1H9DBK6"/>
<dbReference type="CDD" id="cd01144">
    <property type="entry name" value="BtuF"/>
    <property type="match status" value="1"/>
</dbReference>
<dbReference type="PANTHER" id="PTHR30535:SF34">
    <property type="entry name" value="MOLYBDATE-BINDING PROTEIN MOLA"/>
    <property type="match status" value="1"/>
</dbReference>
<dbReference type="PROSITE" id="PS50983">
    <property type="entry name" value="FE_B12_PBP"/>
    <property type="match status" value="1"/>
</dbReference>
<dbReference type="SUPFAM" id="SSF53807">
    <property type="entry name" value="Helical backbone' metal receptor"/>
    <property type="match status" value="1"/>
</dbReference>
<feature type="signal peptide" evidence="2">
    <location>
        <begin position="1"/>
        <end position="26"/>
    </location>
</feature>
<dbReference type="GO" id="GO:0071281">
    <property type="term" value="P:cellular response to iron ion"/>
    <property type="evidence" value="ECO:0007669"/>
    <property type="project" value="TreeGrafter"/>
</dbReference>
<feature type="chain" id="PRO_5011474690" evidence="2">
    <location>
        <begin position="27"/>
        <end position="307"/>
    </location>
</feature>
<dbReference type="EMBL" id="FOFO01000017">
    <property type="protein sequence ID" value="SEQ10942.1"/>
    <property type="molecule type" value="Genomic_DNA"/>
</dbReference>
<dbReference type="Proteomes" id="UP000199496">
    <property type="component" value="Unassembled WGS sequence"/>
</dbReference>
<dbReference type="PANTHER" id="PTHR30535">
    <property type="entry name" value="VITAMIN B12-BINDING PROTEIN"/>
    <property type="match status" value="1"/>
</dbReference>
<evidence type="ECO:0000256" key="2">
    <source>
        <dbReference type="SAM" id="SignalP"/>
    </source>
</evidence>
<keyword evidence="1 2" id="KW-0732">Signal</keyword>
<dbReference type="Pfam" id="PF01497">
    <property type="entry name" value="Peripla_BP_2"/>
    <property type="match status" value="1"/>
</dbReference>
<dbReference type="InterPro" id="IPR002491">
    <property type="entry name" value="ABC_transptr_periplasmic_BD"/>
</dbReference>
<dbReference type="InterPro" id="IPR054828">
    <property type="entry name" value="Vit_B12_bind_prot"/>
</dbReference>
<organism evidence="4 5">
    <name type="scientific">Ectothiorhodospira magna</name>
    <dbReference type="NCBI Taxonomy" id="867345"/>
    <lineage>
        <taxon>Bacteria</taxon>
        <taxon>Pseudomonadati</taxon>
        <taxon>Pseudomonadota</taxon>
        <taxon>Gammaproteobacteria</taxon>
        <taxon>Chromatiales</taxon>
        <taxon>Ectothiorhodospiraceae</taxon>
        <taxon>Ectothiorhodospira</taxon>
    </lineage>
</organism>
<name>A0A1H9DBK6_9GAMM</name>
<gene>
    <name evidence="4" type="ORF">SAMN05421693_1174</name>
</gene>
<evidence type="ECO:0000313" key="4">
    <source>
        <dbReference type="EMBL" id="SEQ10942.1"/>
    </source>
</evidence>
<sequence length="307" mass="34164">MRAKKTIFTMISGILCLIVWLATANAAETTPVQVMDDRQQTVTLAAPAQRIISLAPHITELLFAVGAGDRVVGTVSFSDYPAAAADIPRIGSYKQLDMESILALKPDLVVAWSSGNVQAQVERLARLGIPIYYNDPQDFEQLALALERLGTLAGRAAQGREAAEDFRRDLRALAAQYSHRPRVTVFYQIWDRPLMTLNDRHLISRAIEICGGHNLFGDLEALVPRLDREVVLAADPEAILGGGMGEDSPHWIEEWRRWPTLTATARDNLFFIPPSLLQRATPRILEGTRLFCEALEIARDRRPETSE</sequence>
<evidence type="ECO:0000313" key="5">
    <source>
        <dbReference type="Proteomes" id="UP000199496"/>
    </source>
</evidence>
<reference evidence="4 5" key="1">
    <citation type="submission" date="2016-10" db="EMBL/GenBank/DDBJ databases">
        <authorList>
            <person name="de Groot N.N."/>
        </authorList>
    </citation>
    <scope>NUCLEOTIDE SEQUENCE [LARGE SCALE GENOMIC DNA]</scope>
    <source>
        <strain evidence="4 5">B7-7</strain>
    </source>
</reference>
<dbReference type="Gene3D" id="3.40.50.1980">
    <property type="entry name" value="Nitrogenase molybdenum iron protein domain"/>
    <property type="match status" value="2"/>
</dbReference>
<protein>
    <submittedName>
        <fullName evidence="4">Iron complex transport system substrate-binding protein</fullName>
    </submittedName>
</protein>